<dbReference type="InterPro" id="IPR011650">
    <property type="entry name" value="Peptidase_M20_dimer"/>
</dbReference>
<keyword evidence="3" id="KW-0963">Cytoplasm</keyword>
<dbReference type="Proteomes" id="UP001165679">
    <property type="component" value="Unassembled WGS sequence"/>
</dbReference>
<evidence type="ECO:0000259" key="10">
    <source>
        <dbReference type="Pfam" id="PF07687"/>
    </source>
</evidence>
<keyword evidence="6" id="KW-0479">Metal-binding</keyword>
<evidence type="ECO:0000256" key="8">
    <source>
        <dbReference type="ARBA" id="ARBA00022833"/>
    </source>
</evidence>
<dbReference type="SUPFAM" id="SSF55031">
    <property type="entry name" value="Bacterial exopeptidase dimerisation domain"/>
    <property type="match status" value="1"/>
</dbReference>
<dbReference type="InterPro" id="IPR050072">
    <property type="entry name" value="Peptidase_M20A"/>
</dbReference>
<evidence type="ECO:0000256" key="1">
    <source>
        <dbReference type="ARBA" id="ARBA00001947"/>
    </source>
</evidence>
<dbReference type="CDD" id="cd03894">
    <property type="entry name" value="M20_ArgE"/>
    <property type="match status" value="1"/>
</dbReference>
<dbReference type="PROSITE" id="PS00758">
    <property type="entry name" value="ARGE_DAPE_CPG2_1"/>
    <property type="match status" value="1"/>
</dbReference>
<keyword evidence="4" id="KW-0055">Arginine biosynthesis</keyword>
<comment type="similarity">
    <text evidence="2">Belongs to the peptidase M20A family. ArgE subfamily.</text>
</comment>
<evidence type="ECO:0000256" key="6">
    <source>
        <dbReference type="ARBA" id="ARBA00022723"/>
    </source>
</evidence>
<comment type="cofactor">
    <cofactor evidence="1">
        <name>Zn(2+)</name>
        <dbReference type="ChEBI" id="CHEBI:29105"/>
    </cofactor>
</comment>
<reference evidence="11" key="2">
    <citation type="submission" date="2022-10" db="EMBL/GenBank/DDBJ databases">
        <authorList>
            <person name="Trinh H.N."/>
        </authorList>
    </citation>
    <scope>NUCLEOTIDE SEQUENCE</scope>
    <source>
        <strain evidence="11">RN2-1</strain>
    </source>
</reference>
<reference evidence="11" key="1">
    <citation type="submission" date="2022-09" db="EMBL/GenBank/DDBJ databases">
        <title>Rhodovastum sp. nov. RN2-1 isolated from soil in Seongnam, South Korea.</title>
        <authorList>
            <person name="Le N.T."/>
        </authorList>
    </citation>
    <scope>NUCLEOTIDE SEQUENCE</scope>
    <source>
        <strain evidence="11">RN2-1</strain>
    </source>
</reference>
<evidence type="ECO:0000256" key="5">
    <source>
        <dbReference type="ARBA" id="ARBA00022605"/>
    </source>
</evidence>
<comment type="caution">
    <text evidence="11">The sequence shown here is derived from an EMBL/GenBank/DDBJ whole genome shotgun (WGS) entry which is preliminary data.</text>
</comment>
<evidence type="ECO:0000256" key="7">
    <source>
        <dbReference type="ARBA" id="ARBA00022801"/>
    </source>
</evidence>
<dbReference type="NCBIfam" id="NF005710">
    <property type="entry name" value="PRK07522.1"/>
    <property type="match status" value="1"/>
</dbReference>
<dbReference type="Gene3D" id="3.30.70.360">
    <property type="match status" value="1"/>
</dbReference>
<keyword evidence="9" id="KW-0170">Cobalt</keyword>
<dbReference type="InterPro" id="IPR001261">
    <property type="entry name" value="ArgE/DapE_CS"/>
</dbReference>
<evidence type="ECO:0000256" key="9">
    <source>
        <dbReference type="ARBA" id="ARBA00023285"/>
    </source>
</evidence>
<gene>
    <name evidence="11" type="primary">argE</name>
    <name evidence="11" type="ORF">OL599_15155</name>
</gene>
<dbReference type="InterPro" id="IPR010169">
    <property type="entry name" value="AcOrn-deacetyl"/>
</dbReference>
<dbReference type="PANTHER" id="PTHR43808">
    <property type="entry name" value="ACETYLORNITHINE DEACETYLASE"/>
    <property type="match status" value="1"/>
</dbReference>
<dbReference type="NCBIfam" id="TIGR01892">
    <property type="entry name" value="AcOrn-deacetyl"/>
    <property type="match status" value="1"/>
</dbReference>
<keyword evidence="7 11" id="KW-0378">Hydrolase</keyword>
<dbReference type="Pfam" id="PF01546">
    <property type="entry name" value="Peptidase_M20"/>
    <property type="match status" value="1"/>
</dbReference>
<dbReference type="EMBL" id="JAPDNT010000013">
    <property type="protein sequence ID" value="MCW3475915.1"/>
    <property type="molecule type" value="Genomic_DNA"/>
</dbReference>
<keyword evidence="5" id="KW-0028">Amino-acid biosynthesis</keyword>
<dbReference type="SUPFAM" id="SSF53187">
    <property type="entry name" value="Zn-dependent exopeptidases"/>
    <property type="match status" value="1"/>
</dbReference>
<proteinExistence type="inferred from homology"/>
<dbReference type="Gene3D" id="3.40.630.10">
    <property type="entry name" value="Zn peptidases"/>
    <property type="match status" value="1"/>
</dbReference>
<protein>
    <submittedName>
        <fullName evidence="11">Acetylornithine deacetylase</fullName>
        <ecNumber evidence="11">3.5.1.16</ecNumber>
    </submittedName>
</protein>
<keyword evidence="12" id="KW-1185">Reference proteome</keyword>
<feature type="domain" description="Peptidase M20 dimerisation" evidence="10">
    <location>
        <begin position="175"/>
        <end position="283"/>
    </location>
</feature>
<keyword evidence="8" id="KW-0862">Zinc</keyword>
<evidence type="ECO:0000313" key="11">
    <source>
        <dbReference type="EMBL" id="MCW3475915.1"/>
    </source>
</evidence>
<accession>A0AA41YSY2</accession>
<dbReference type="AlphaFoldDB" id="A0AA41YSY2"/>
<dbReference type="Pfam" id="PF07687">
    <property type="entry name" value="M20_dimer"/>
    <property type="match status" value="1"/>
</dbReference>
<dbReference type="InterPro" id="IPR036264">
    <property type="entry name" value="Bact_exopeptidase_dim_dom"/>
</dbReference>
<dbReference type="RefSeq" id="WP_264714648.1">
    <property type="nucleotide sequence ID" value="NZ_JAPDNT010000013.1"/>
</dbReference>
<evidence type="ECO:0000313" key="12">
    <source>
        <dbReference type="Proteomes" id="UP001165679"/>
    </source>
</evidence>
<dbReference type="InterPro" id="IPR002933">
    <property type="entry name" value="Peptidase_M20"/>
</dbReference>
<organism evidence="11 12">
    <name type="scientific">Limobrevibacterium gyesilva</name>
    <dbReference type="NCBI Taxonomy" id="2991712"/>
    <lineage>
        <taxon>Bacteria</taxon>
        <taxon>Pseudomonadati</taxon>
        <taxon>Pseudomonadota</taxon>
        <taxon>Alphaproteobacteria</taxon>
        <taxon>Acetobacterales</taxon>
        <taxon>Acetobacteraceae</taxon>
        <taxon>Limobrevibacterium</taxon>
    </lineage>
</organism>
<sequence length="387" mass="41562">MPRTRFSTAEMLERLVGFDTTSRNTNLALIDFIRAYLDGWGVPYRVSTDPTGRKANLHAIVGPHMPGGIALSGHVDTVPVDGQAWSSDPFALRRADGKLYGRGAADMKGFIASCLAAVPDLQARGLARPAHLFITYDEETDMGGARRLIGDLEDSSLRPAMCIVGEPSLMQPILAHKGRLALRVTAHGKAGHSSEPGRGVNAVHAVAAAIGYVAAEQRRFAAEGPFAEGFDPPHTTPHVGTVEGGTILNIIPERASFVMEWRTIPQDDFFAEMERLRRYAATQIEPAMKAVDPACGFEFEVLDWIPGLALAPDHALTTLVKQLTGSNSTGKVSYGTEGGLYEAAGIPTIVCGPGSIAQAHKPDEWIEQTQLDACDAFLRRLADRLAA</sequence>
<evidence type="ECO:0000256" key="4">
    <source>
        <dbReference type="ARBA" id="ARBA00022571"/>
    </source>
</evidence>
<dbReference type="PANTHER" id="PTHR43808:SF31">
    <property type="entry name" value="N-ACETYL-L-CITRULLINE DEACETYLASE"/>
    <property type="match status" value="1"/>
</dbReference>
<dbReference type="GO" id="GO:0006526">
    <property type="term" value="P:L-arginine biosynthetic process"/>
    <property type="evidence" value="ECO:0007669"/>
    <property type="project" value="UniProtKB-KW"/>
</dbReference>
<evidence type="ECO:0000256" key="2">
    <source>
        <dbReference type="ARBA" id="ARBA00005691"/>
    </source>
</evidence>
<name>A0AA41YSY2_9PROT</name>
<dbReference type="EC" id="3.5.1.16" evidence="11"/>
<dbReference type="GO" id="GO:0046872">
    <property type="term" value="F:metal ion binding"/>
    <property type="evidence" value="ECO:0007669"/>
    <property type="project" value="UniProtKB-KW"/>
</dbReference>
<dbReference type="GO" id="GO:0008777">
    <property type="term" value="F:acetylornithine deacetylase activity"/>
    <property type="evidence" value="ECO:0007669"/>
    <property type="project" value="UniProtKB-EC"/>
</dbReference>
<evidence type="ECO:0000256" key="3">
    <source>
        <dbReference type="ARBA" id="ARBA00022490"/>
    </source>
</evidence>